<dbReference type="EMBL" id="ASGP02000005">
    <property type="protein sequence ID" value="KAH9506588.1"/>
    <property type="molecule type" value="Genomic_DNA"/>
</dbReference>
<accession>A0A922L094</accession>
<gene>
    <name evidence="1" type="ORF">DERF_011314</name>
</gene>
<reference evidence="1" key="1">
    <citation type="submission" date="2013-05" db="EMBL/GenBank/DDBJ databases">
        <authorList>
            <person name="Yim A.K.Y."/>
            <person name="Chan T.F."/>
            <person name="Ji K.M."/>
            <person name="Liu X.Y."/>
            <person name="Zhou J.W."/>
            <person name="Li R.Q."/>
            <person name="Yang K.Y."/>
            <person name="Li J."/>
            <person name="Li M."/>
            <person name="Law P.T.W."/>
            <person name="Wu Y.L."/>
            <person name="Cai Z.L."/>
            <person name="Qin H."/>
            <person name="Bao Y."/>
            <person name="Leung R.K.K."/>
            <person name="Ng P.K.S."/>
            <person name="Zou J."/>
            <person name="Zhong X.J."/>
            <person name="Ran P.X."/>
            <person name="Zhong N.S."/>
            <person name="Liu Z.G."/>
            <person name="Tsui S.K.W."/>
        </authorList>
    </citation>
    <scope>NUCLEOTIDE SEQUENCE</scope>
    <source>
        <strain evidence="1">Derf</strain>
        <tissue evidence="1">Whole organism</tissue>
    </source>
</reference>
<keyword evidence="2" id="KW-1185">Reference proteome</keyword>
<name>A0A922L094_DERFA</name>
<organism evidence="1 2">
    <name type="scientific">Dermatophagoides farinae</name>
    <name type="common">American house dust mite</name>
    <dbReference type="NCBI Taxonomy" id="6954"/>
    <lineage>
        <taxon>Eukaryota</taxon>
        <taxon>Metazoa</taxon>
        <taxon>Ecdysozoa</taxon>
        <taxon>Arthropoda</taxon>
        <taxon>Chelicerata</taxon>
        <taxon>Arachnida</taxon>
        <taxon>Acari</taxon>
        <taxon>Acariformes</taxon>
        <taxon>Sarcoptiformes</taxon>
        <taxon>Astigmata</taxon>
        <taxon>Psoroptidia</taxon>
        <taxon>Analgoidea</taxon>
        <taxon>Pyroglyphidae</taxon>
        <taxon>Dermatophagoidinae</taxon>
        <taxon>Dermatophagoides</taxon>
    </lineage>
</organism>
<dbReference type="AlphaFoldDB" id="A0A922L094"/>
<evidence type="ECO:0000313" key="1">
    <source>
        <dbReference type="EMBL" id="KAH9506588.1"/>
    </source>
</evidence>
<dbReference type="Proteomes" id="UP000790347">
    <property type="component" value="Unassembled WGS sequence"/>
</dbReference>
<proteinExistence type="predicted"/>
<comment type="caution">
    <text evidence="1">The sequence shown here is derived from an EMBL/GenBank/DDBJ whole genome shotgun (WGS) entry which is preliminary data.</text>
</comment>
<sequence>MDIWHLCIHPFQYNKTIWPKKQDSPILKPSCYKEWLFTNVTYVGGFKLISIETKKKSSKITE</sequence>
<reference evidence="1" key="2">
    <citation type="journal article" date="2022" name="Res Sq">
        <title>Comparative Genomics Reveals Insights into the Divergent Evolution of Astigmatic Mites and Household Pest Adaptations.</title>
        <authorList>
            <person name="Xiong Q."/>
            <person name="Wan A.T.-Y."/>
            <person name="Liu X.-Y."/>
            <person name="Fung C.S.-H."/>
            <person name="Xiao X."/>
            <person name="Malainual N."/>
            <person name="Hou J."/>
            <person name="Wang L."/>
            <person name="Wang M."/>
            <person name="Yang K."/>
            <person name="Cui Y."/>
            <person name="Leung E."/>
            <person name="Nong W."/>
            <person name="Shin S.-K."/>
            <person name="Au S."/>
            <person name="Jeong K.Y."/>
            <person name="Chew F.T."/>
            <person name="Hui J."/>
            <person name="Leung T.F."/>
            <person name="Tungtrongchitr A."/>
            <person name="Zhong N."/>
            <person name="Liu Z."/>
            <person name="Tsui S."/>
        </authorList>
    </citation>
    <scope>NUCLEOTIDE SEQUENCE</scope>
    <source>
        <strain evidence="1">Derf</strain>
        <tissue evidence="1">Whole organism</tissue>
    </source>
</reference>
<evidence type="ECO:0000313" key="2">
    <source>
        <dbReference type="Proteomes" id="UP000790347"/>
    </source>
</evidence>
<protein>
    <submittedName>
        <fullName evidence="1">Uncharacterized protein</fullName>
    </submittedName>
</protein>